<reference evidence="2" key="1">
    <citation type="submission" date="2023-08" db="EMBL/GenBank/DDBJ databases">
        <authorList>
            <person name="Alioto T."/>
            <person name="Alioto T."/>
            <person name="Gomez Garrido J."/>
        </authorList>
    </citation>
    <scope>NUCLEOTIDE SEQUENCE</scope>
</reference>
<keyword evidence="3" id="KW-1185">Reference proteome</keyword>
<sequence length="389" mass="43793">MYVSFTSVSQAAPRGGFFIRCRPTGEHHRTVVSDQPQPASSLTKPFDIEELETALGKLKPRKTAGIDDILAEMLQHLGPKAKTWLLKMLNTCMAQKTIPPVWRQAKVVAIPKPAKDPSSPKSYRPISLICITYKLYERLLLQRLMPLIDTKLTKDQAGFRLGHSCARQLLNLTQHIEDGFEGKLITGAAFIDLTAAYDTVQHRTVVRKLLDMTVTLDRTLSYKKHLENTKAKVNARNNILRKLVNSKWGTDTPTIRATAIVLCISTAEYACSSWSRSRHTKLVDTALNDACRIITGCVKSTPIPCLYALAGISPPHIRRLGIAQDEQITQEMDVRHPLHGHIATPRRLRSRFSFVQTVLPLQTTKEAARANIWEDEWKSCDPQALKWFV</sequence>
<name>A0AAV1FIY0_XYRNO</name>
<dbReference type="InterPro" id="IPR043502">
    <property type="entry name" value="DNA/RNA_pol_sf"/>
</dbReference>
<dbReference type="Pfam" id="PF00078">
    <property type="entry name" value="RVT_1"/>
    <property type="match status" value="1"/>
</dbReference>
<dbReference type="InterPro" id="IPR000477">
    <property type="entry name" value="RT_dom"/>
</dbReference>
<dbReference type="PANTHER" id="PTHR36688">
    <property type="entry name" value="ENDO/EXONUCLEASE/PHOSPHATASE DOMAIN-CONTAINING PROTEIN"/>
    <property type="match status" value="1"/>
</dbReference>
<feature type="domain" description="Reverse transcriptase" evidence="1">
    <location>
        <begin position="110"/>
        <end position="225"/>
    </location>
</feature>
<dbReference type="SUPFAM" id="SSF56672">
    <property type="entry name" value="DNA/RNA polymerases"/>
    <property type="match status" value="1"/>
</dbReference>
<dbReference type="InterPro" id="IPR052560">
    <property type="entry name" value="RdDP_mobile_element"/>
</dbReference>
<organism evidence="2 3">
    <name type="scientific">Xyrichtys novacula</name>
    <name type="common">Pearly razorfish</name>
    <name type="synonym">Hemipteronotus novacula</name>
    <dbReference type="NCBI Taxonomy" id="13765"/>
    <lineage>
        <taxon>Eukaryota</taxon>
        <taxon>Metazoa</taxon>
        <taxon>Chordata</taxon>
        <taxon>Craniata</taxon>
        <taxon>Vertebrata</taxon>
        <taxon>Euteleostomi</taxon>
        <taxon>Actinopterygii</taxon>
        <taxon>Neopterygii</taxon>
        <taxon>Teleostei</taxon>
        <taxon>Neoteleostei</taxon>
        <taxon>Acanthomorphata</taxon>
        <taxon>Eupercaria</taxon>
        <taxon>Labriformes</taxon>
        <taxon>Labridae</taxon>
        <taxon>Xyrichtys</taxon>
    </lineage>
</organism>
<dbReference type="Proteomes" id="UP001178508">
    <property type="component" value="Chromosome 8"/>
</dbReference>
<dbReference type="AlphaFoldDB" id="A0AAV1FIY0"/>
<accession>A0AAV1FIY0</accession>
<evidence type="ECO:0000313" key="3">
    <source>
        <dbReference type="Proteomes" id="UP001178508"/>
    </source>
</evidence>
<dbReference type="CDD" id="cd01650">
    <property type="entry name" value="RT_nLTR_like"/>
    <property type="match status" value="1"/>
</dbReference>
<proteinExistence type="predicted"/>
<dbReference type="EMBL" id="OY660871">
    <property type="protein sequence ID" value="CAJ1061372.1"/>
    <property type="molecule type" value="Genomic_DNA"/>
</dbReference>
<evidence type="ECO:0000259" key="1">
    <source>
        <dbReference type="Pfam" id="PF00078"/>
    </source>
</evidence>
<dbReference type="PANTHER" id="PTHR36688:SF1">
    <property type="entry name" value="ENDONUCLEASE_EXONUCLEASE_PHOSPHATASE DOMAIN-CONTAINING PROTEIN"/>
    <property type="match status" value="1"/>
</dbReference>
<protein>
    <submittedName>
        <fullName evidence="2">Hypp2004</fullName>
    </submittedName>
</protein>
<gene>
    <name evidence="2" type="ORF">XNOV1_A035357</name>
</gene>
<evidence type="ECO:0000313" key="2">
    <source>
        <dbReference type="EMBL" id="CAJ1061372.1"/>
    </source>
</evidence>